<dbReference type="AlphaFoldDB" id="F4KYS4"/>
<feature type="compositionally biased region" description="Polar residues" evidence="4">
    <location>
        <begin position="16"/>
        <end position="32"/>
    </location>
</feature>
<keyword evidence="7" id="KW-1185">Reference proteome</keyword>
<evidence type="ECO:0000256" key="2">
    <source>
        <dbReference type="ARBA" id="ARBA00022840"/>
    </source>
</evidence>
<dbReference type="Pfam" id="PF07726">
    <property type="entry name" value="AAA_3"/>
    <property type="match status" value="1"/>
</dbReference>
<evidence type="ECO:0000256" key="3">
    <source>
        <dbReference type="ARBA" id="ARBA00061607"/>
    </source>
</evidence>
<dbReference type="InterPro" id="IPR050764">
    <property type="entry name" value="CbbQ/NirQ/NorQ/GpvN"/>
</dbReference>
<dbReference type="InterPro" id="IPR011703">
    <property type="entry name" value="ATPase_AAA-3"/>
</dbReference>
<dbReference type="STRING" id="760192.Halhy_3614"/>
<evidence type="ECO:0000256" key="1">
    <source>
        <dbReference type="ARBA" id="ARBA00022741"/>
    </source>
</evidence>
<dbReference type="CDD" id="cd00009">
    <property type="entry name" value="AAA"/>
    <property type="match status" value="1"/>
</dbReference>
<reference evidence="6 7" key="1">
    <citation type="journal article" date="2011" name="Stand. Genomic Sci.">
        <title>Complete genome sequence of Haliscomenobacter hydrossis type strain (O).</title>
        <authorList>
            <consortium name="US DOE Joint Genome Institute (JGI-PGF)"/>
            <person name="Daligault H."/>
            <person name="Lapidus A."/>
            <person name="Zeytun A."/>
            <person name="Nolan M."/>
            <person name="Lucas S."/>
            <person name="Del Rio T.G."/>
            <person name="Tice H."/>
            <person name="Cheng J.F."/>
            <person name="Tapia R."/>
            <person name="Han C."/>
            <person name="Goodwin L."/>
            <person name="Pitluck S."/>
            <person name="Liolios K."/>
            <person name="Pagani I."/>
            <person name="Ivanova N."/>
            <person name="Huntemann M."/>
            <person name="Mavromatis K."/>
            <person name="Mikhailova N."/>
            <person name="Pati A."/>
            <person name="Chen A."/>
            <person name="Palaniappan K."/>
            <person name="Land M."/>
            <person name="Hauser L."/>
            <person name="Brambilla E.M."/>
            <person name="Rohde M."/>
            <person name="Verbarg S."/>
            <person name="Goker M."/>
            <person name="Bristow J."/>
            <person name="Eisen J.A."/>
            <person name="Markowitz V."/>
            <person name="Hugenholtz P."/>
            <person name="Kyrpides N.C."/>
            <person name="Klenk H.P."/>
            <person name="Woyke T."/>
        </authorList>
    </citation>
    <scope>NUCLEOTIDE SEQUENCE [LARGE SCALE GENOMIC DNA]</scope>
    <source>
        <strain evidence="7">ATCC 27775 / DSM 1100 / LMG 10767 / O</strain>
    </source>
</reference>
<gene>
    <name evidence="6" type="ordered locus">Halhy_3614</name>
</gene>
<dbReference type="HOGENOM" id="CLU_034716_2_0_10"/>
<dbReference type="Gene3D" id="1.10.8.80">
    <property type="entry name" value="Magnesium chelatase subunit I, C-Terminal domain"/>
    <property type="match status" value="1"/>
</dbReference>
<dbReference type="SMART" id="SM00382">
    <property type="entry name" value="AAA"/>
    <property type="match status" value="1"/>
</dbReference>
<protein>
    <submittedName>
        <fullName evidence="6">ATPase associated with various cellular activities AAA_3</fullName>
    </submittedName>
</protein>
<dbReference type="SUPFAM" id="SSF52540">
    <property type="entry name" value="P-loop containing nucleoside triphosphate hydrolases"/>
    <property type="match status" value="1"/>
</dbReference>
<feature type="region of interest" description="Disordered" evidence="4">
    <location>
        <begin position="1"/>
        <end position="38"/>
    </location>
</feature>
<dbReference type="Proteomes" id="UP000008461">
    <property type="component" value="Chromosome"/>
</dbReference>
<dbReference type="GO" id="GO:0016887">
    <property type="term" value="F:ATP hydrolysis activity"/>
    <property type="evidence" value="ECO:0007669"/>
    <property type="project" value="InterPro"/>
</dbReference>
<proteinExistence type="inferred from homology"/>
<dbReference type="EMBL" id="CP002691">
    <property type="protein sequence ID" value="AEE51466.1"/>
    <property type="molecule type" value="Genomic_DNA"/>
</dbReference>
<dbReference type="FunFam" id="3.40.50.300:FF:000640">
    <property type="entry name" value="MoxR family ATPase"/>
    <property type="match status" value="1"/>
</dbReference>
<feature type="domain" description="AAA+ ATPase" evidence="5">
    <location>
        <begin position="77"/>
        <end position="218"/>
    </location>
</feature>
<evidence type="ECO:0000313" key="6">
    <source>
        <dbReference type="EMBL" id="AEE51466.1"/>
    </source>
</evidence>
<dbReference type="Gene3D" id="3.40.50.300">
    <property type="entry name" value="P-loop containing nucleotide triphosphate hydrolases"/>
    <property type="match status" value="1"/>
</dbReference>
<dbReference type="GO" id="GO:0005524">
    <property type="term" value="F:ATP binding"/>
    <property type="evidence" value="ECO:0007669"/>
    <property type="project" value="UniProtKB-KW"/>
</dbReference>
<name>F4KYS4_HALH1</name>
<dbReference type="eggNOG" id="COG0714">
    <property type="taxonomic scope" value="Bacteria"/>
</dbReference>
<sequence>MSLPEEMNPNPAEQAFNESPENHNSTASTATSPDHWGRNRVDLSKVTAAVEEVRQELGKVIVGQTALIDLLLVALFADGHVLLEGVPGIAKTLTAKLLAQTLDVEFSRIQFTPDLMPSDVIGTSVFNQKTVDFSFKAGPIFANVVLIDEINRAPAKTQAALFEVMEEAQVTVDGATYHLEYPFFVMATQNPIEQEGTYKLPEAQLDRFLMKIIIDYPTLEDEKNILRRFRKESKVDLQKEVKKVLSPAKVKACRELIEEVFIEDHLLDYIANIVTQTRSHGDLYLGASPRASLAILRSSKVVAAISGRDFVTPEDIQYVAYPVLNHRIILQPEREMEGFETKDVIKDILAKIEVPR</sequence>
<keyword evidence="2" id="KW-0067">ATP-binding</keyword>
<reference key="2">
    <citation type="submission" date="2011-04" db="EMBL/GenBank/DDBJ databases">
        <title>Complete sequence of chromosome of Haliscomenobacter hydrossis DSM 1100.</title>
        <authorList>
            <consortium name="US DOE Joint Genome Institute (JGI-PGF)"/>
            <person name="Lucas S."/>
            <person name="Han J."/>
            <person name="Lapidus A."/>
            <person name="Bruce D."/>
            <person name="Goodwin L."/>
            <person name="Pitluck S."/>
            <person name="Peters L."/>
            <person name="Kyrpides N."/>
            <person name="Mavromatis K."/>
            <person name="Ivanova N."/>
            <person name="Ovchinnikova G."/>
            <person name="Pagani I."/>
            <person name="Daligault H."/>
            <person name="Detter J.C."/>
            <person name="Han C."/>
            <person name="Land M."/>
            <person name="Hauser L."/>
            <person name="Markowitz V."/>
            <person name="Cheng J.-F."/>
            <person name="Hugenholtz P."/>
            <person name="Woyke T."/>
            <person name="Wu D."/>
            <person name="Verbarg S."/>
            <person name="Frueling A."/>
            <person name="Brambilla E."/>
            <person name="Klenk H.-P."/>
            <person name="Eisen J.A."/>
        </authorList>
    </citation>
    <scope>NUCLEOTIDE SEQUENCE</scope>
    <source>
        <strain>DSM 1100</strain>
    </source>
</reference>
<organism evidence="6 7">
    <name type="scientific">Haliscomenobacter hydrossis (strain ATCC 27775 / DSM 1100 / LMG 10767 / O)</name>
    <dbReference type="NCBI Taxonomy" id="760192"/>
    <lineage>
        <taxon>Bacteria</taxon>
        <taxon>Pseudomonadati</taxon>
        <taxon>Bacteroidota</taxon>
        <taxon>Saprospiria</taxon>
        <taxon>Saprospirales</taxon>
        <taxon>Haliscomenobacteraceae</taxon>
        <taxon>Haliscomenobacter</taxon>
    </lineage>
</organism>
<dbReference type="PANTHER" id="PTHR42759">
    <property type="entry name" value="MOXR FAMILY PROTEIN"/>
    <property type="match status" value="1"/>
</dbReference>
<dbReference type="PIRSF" id="PIRSF002849">
    <property type="entry name" value="AAA_ATPase_chaperone_MoxR_prd"/>
    <property type="match status" value="1"/>
</dbReference>
<evidence type="ECO:0000313" key="7">
    <source>
        <dbReference type="Proteomes" id="UP000008461"/>
    </source>
</evidence>
<dbReference type="InterPro" id="IPR003593">
    <property type="entry name" value="AAA+_ATPase"/>
</dbReference>
<evidence type="ECO:0000256" key="4">
    <source>
        <dbReference type="SAM" id="MobiDB-lite"/>
    </source>
</evidence>
<comment type="similarity">
    <text evidence="3">Belongs to the MoxR family.</text>
</comment>
<dbReference type="InterPro" id="IPR041628">
    <property type="entry name" value="ChlI/MoxR_AAA_lid"/>
</dbReference>
<accession>F4KYS4</accession>
<dbReference type="RefSeq" id="WP_013766005.1">
    <property type="nucleotide sequence ID" value="NC_015510.1"/>
</dbReference>
<dbReference type="InterPro" id="IPR027417">
    <property type="entry name" value="P-loop_NTPase"/>
</dbReference>
<evidence type="ECO:0000259" key="5">
    <source>
        <dbReference type="SMART" id="SM00382"/>
    </source>
</evidence>
<dbReference type="Pfam" id="PF17863">
    <property type="entry name" value="AAA_lid_2"/>
    <property type="match status" value="1"/>
</dbReference>
<keyword evidence="1" id="KW-0547">Nucleotide-binding</keyword>
<dbReference type="PANTHER" id="PTHR42759:SF1">
    <property type="entry name" value="MAGNESIUM-CHELATASE SUBUNIT CHLD"/>
    <property type="match status" value="1"/>
</dbReference>
<dbReference type="KEGG" id="hhy:Halhy_3614"/>